<evidence type="ECO:0000313" key="5">
    <source>
        <dbReference type="Proteomes" id="UP000002217"/>
    </source>
</evidence>
<sequence length="260" mass="28858">MKKITLKLPVTKINNGIAITEKDAVARETPLTIFLNNGEFVTLVCSPQYLCELAVGFLCSEGILRNRQDLTDIKLEENKGIILVETAQPVLEEERFMRRYITSCCGKSRSSFYFINDAATEPVHGSTCVSVQQIRILTDKLENKAQVFRTTGGTHGAALCSATEMLFFYEDIGRHNAVDKLFGKAFFELINLDDKILVLSGRISSEILIKTAKMGIPVIISRAAPTDLAVKMAGELGITVVGFARGNRMNVYTHPDRIHR</sequence>
<evidence type="ECO:0000313" key="4">
    <source>
        <dbReference type="EMBL" id="ACV64104.1"/>
    </source>
</evidence>
<feature type="binding site" evidence="3">
    <location>
        <begin position="243"/>
        <end position="248"/>
    </location>
    <ligand>
        <name>Mo-bis(molybdopterin guanine dinucleotide)</name>
        <dbReference type="ChEBI" id="CHEBI:60539"/>
    </ligand>
</feature>
<dbReference type="Pfam" id="PF02634">
    <property type="entry name" value="FdhD-NarQ"/>
    <property type="match status" value="1"/>
</dbReference>
<dbReference type="eggNOG" id="COG1526">
    <property type="taxonomic scope" value="Bacteria"/>
</dbReference>
<dbReference type="STRING" id="485916.Dtox_3374"/>
<dbReference type="Gene3D" id="3.10.20.10">
    <property type="match status" value="1"/>
</dbReference>
<dbReference type="KEGG" id="dae:Dtox_3374"/>
<dbReference type="HAMAP" id="MF_00187">
    <property type="entry name" value="FdhD"/>
    <property type="match status" value="1"/>
</dbReference>
<accession>C8W5V4</accession>
<organism evidence="4 5">
    <name type="scientific">Desulfofarcimen acetoxidans (strain ATCC 49208 / DSM 771 / KCTC 5769 / VKM B-1644 / 5575)</name>
    <name type="common">Desulfotomaculum acetoxidans</name>
    <dbReference type="NCBI Taxonomy" id="485916"/>
    <lineage>
        <taxon>Bacteria</taxon>
        <taxon>Bacillati</taxon>
        <taxon>Bacillota</taxon>
        <taxon>Clostridia</taxon>
        <taxon>Eubacteriales</taxon>
        <taxon>Peptococcaceae</taxon>
        <taxon>Desulfofarcimen</taxon>
    </lineage>
</organism>
<dbReference type="PANTHER" id="PTHR30592:SF1">
    <property type="entry name" value="SULFUR CARRIER PROTEIN FDHD"/>
    <property type="match status" value="1"/>
</dbReference>
<dbReference type="InterPro" id="IPR003786">
    <property type="entry name" value="FdhD"/>
</dbReference>
<keyword evidence="5" id="KW-1185">Reference proteome</keyword>
<dbReference type="GO" id="GO:0005737">
    <property type="term" value="C:cytoplasm"/>
    <property type="evidence" value="ECO:0007669"/>
    <property type="project" value="UniProtKB-SubCell"/>
</dbReference>
<dbReference type="PANTHER" id="PTHR30592">
    <property type="entry name" value="FORMATE DEHYDROGENASE"/>
    <property type="match status" value="1"/>
</dbReference>
<feature type="active site" description="Cysteine persulfide intermediate" evidence="3">
    <location>
        <position position="105"/>
    </location>
</feature>
<dbReference type="GO" id="GO:0006777">
    <property type="term" value="P:Mo-molybdopterin cofactor biosynthetic process"/>
    <property type="evidence" value="ECO:0007669"/>
    <property type="project" value="UniProtKB-UniRule"/>
</dbReference>
<dbReference type="GO" id="GO:0097163">
    <property type="term" value="F:sulfur carrier activity"/>
    <property type="evidence" value="ECO:0007669"/>
    <property type="project" value="UniProtKB-UniRule"/>
</dbReference>
<comment type="subcellular location">
    <subcellularLocation>
        <location evidence="3">Cytoplasm</location>
    </subcellularLocation>
</comment>
<dbReference type="OrthoDB" id="9782042at2"/>
<dbReference type="InterPro" id="IPR016193">
    <property type="entry name" value="Cytidine_deaminase-like"/>
</dbReference>
<evidence type="ECO:0000256" key="1">
    <source>
        <dbReference type="ARBA" id="ARBA00022490"/>
    </source>
</evidence>
<dbReference type="EMBL" id="CP001720">
    <property type="protein sequence ID" value="ACV64104.1"/>
    <property type="molecule type" value="Genomic_DNA"/>
</dbReference>
<dbReference type="NCBIfam" id="TIGR00129">
    <property type="entry name" value="fdhD_narQ"/>
    <property type="match status" value="1"/>
</dbReference>
<dbReference type="GO" id="GO:0016783">
    <property type="term" value="F:sulfurtransferase activity"/>
    <property type="evidence" value="ECO:0007669"/>
    <property type="project" value="InterPro"/>
</dbReference>
<keyword evidence="2 3" id="KW-0501">Molybdenum cofactor biosynthesis</keyword>
<comment type="similarity">
    <text evidence="3">Belongs to the FdhD family.</text>
</comment>
<dbReference type="RefSeq" id="WP_015758794.1">
    <property type="nucleotide sequence ID" value="NC_013216.1"/>
</dbReference>
<protein>
    <recommendedName>
        <fullName evidence="3">Sulfur carrier protein FdhD</fullName>
    </recommendedName>
</protein>
<dbReference type="Gene3D" id="3.40.140.10">
    <property type="entry name" value="Cytidine Deaminase, domain 2"/>
    <property type="match status" value="1"/>
</dbReference>
<reference evidence="4 5" key="1">
    <citation type="journal article" date="2009" name="Stand. Genomic Sci.">
        <title>Complete genome sequence of Desulfotomaculum acetoxidans type strain (5575).</title>
        <authorList>
            <person name="Spring S."/>
            <person name="Lapidus A."/>
            <person name="Schroder M."/>
            <person name="Gleim D."/>
            <person name="Sims D."/>
            <person name="Meincke L."/>
            <person name="Glavina Del Rio T."/>
            <person name="Tice H."/>
            <person name="Copeland A."/>
            <person name="Cheng J.F."/>
            <person name="Lucas S."/>
            <person name="Chen F."/>
            <person name="Nolan M."/>
            <person name="Bruce D."/>
            <person name="Goodwin L."/>
            <person name="Pitluck S."/>
            <person name="Ivanova N."/>
            <person name="Mavromatis K."/>
            <person name="Mikhailova N."/>
            <person name="Pati A."/>
            <person name="Chen A."/>
            <person name="Palaniappan K."/>
            <person name="Land M."/>
            <person name="Hauser L."/>
            <person name="Chang Y.J."/>
            <person name="Jeffries C.D."/>
            <person name="Chain P."/>
            <person name="Saunders E."/>
            <person name="Brettin T."/>
            <person name="Detter J.C."/>
            <person name="Goker M."/>
            <person name="Bristow J."/>
            <person name="Eisen J.A."/>
            <person name="Markowitz V."/>
            <person name="Hugenholtz P."/>
            <person name="Kyrpides N.C."/>
            <person name="Klenk H.P."/>
            <person name="Han C."/>
        </authorList>
    </citation>
    <scope>NUCLEOTIDE SEQUENCE [LARGE SCALE GENOMIC DNA]</scope>
    <source>
        <strain evidence="5">ATCC 49208 / DSM 771 / VKM B-1644</strain>
    </source>
</reference>
<keyword evidence="1 3" id="KW-0963">Cytoplasm</keyword>
<dbReference type="PIRSF" id="PIRSF015626">
    <property type="entry name" value="FdhD"/>
    <property type="match status" value="1"/>
</dbReference>
<dbReference type="AlphaFoldDB" id="C8W5V4"/>
<dbReference type="HOGENOM" id="CLU_056887_4_1_9"/>
<comment type="function">
    <text evidence="3">Required for formate dehydrogenase (FDH) activity. Acts as a sulfur carrier protein that transfers sulfur from IscS to the molybdenum cofactor prior to its insertion into FDH.</text>
</comment>
<evidence type="ECO:0000256" key="2">
    <source>
        <dbReference type="ARBA" id="ARBA00023150"/>
    </source>
</evidence>
<proteinExistence type="inferred from homology"/>
<gene>
    <name evidence="3" type="primary">fdhD</name>
    <name evidence="4" type="ordered locus">Dtox_3374</name>
</gene>
<dbReference type="SUPFAM" id="SSF53927">
    <property type="entry name" value="Cytidine deaminase-like"/>
    <property type="match status" value="1"/>
</dbReference>
<evidence type="ECO:0000256" key="3">
    <source>
        <dbReference type="HAMAP-Rule" id="MF_00187"/>
    </source>
</evidence>
<dbReference type="Proteomes" id="UP000002217">
    <property type="component" value="Chromosome"/>
</dbReference>
<name>C8W5V4_DESAS</name>